<feature type="non-terminal residue" evidence="1">
    <location>
        <position position="83"/>
    </location>
</feature>
<evidence type="ECO:0000313" key="2">
    <source>
        <dbReference type="Proteomes" id="UP000789396"/>
    </source>
</evidence>
<comment type="caution">
    <text evidence="1">The sequence shown here is derived from an EMBL/GenBank/DDBJ whole genome shotgun (WGS) entry which is preliminary data.</text>
</comment>
<sequence>LFAFDNATSHATFSLDTLIANHMNLNPAGKQEKIRNISYFRERIKYDQDIVFPSDYHIPKLCGEAKGLREVLTKRGLWPEEGL</sequence>
<proteinExistence type="predicted"/>
<dbReference type="EMBL" id="CAJVPZ010071778">
    <property type="protein sequence ID" value="CAG8800953.1"/>
    <property type="molecule type" value="Genomic_DNA"/>
</dbReference>
<gene>
    <name evidence="1" type="ORF">RFULGI_LOCUS17711</name>
</gene>
<protein>
    <submittedName>
        <fullName evidence="1">6328_t:CDS:1</fullName>
    </submittedName>
</protein>
<dbReference type="Proteomes" id="UP000789396">
    <property type="component" value="Unassembled WGS sequence"/>
</dbReference>
<dbReference type="AlphaFoldDB" id="A0A9N9PA04"/>
<dbReference type="PANTHER" id="PTHR35871">
    <property type="entry name" value="EXPRESSED PROTEIN"/>
    <property type="match status" value="1"/>
</dbReference>
<dbReference type="OrthoDB" id="2418316at2759"/>
<organism evidence="1 2">
    <name type="scientific">Racocetra fulgida</name>
    <dbReference type="NCBI Taxonomy" id="60492"/>
    <lineage>
        <taxon>Eukaryota</taxon>
        <taxon>Fungi</taxon>
        <taxon>Fungi incertae sedis</taxon>
        <taxon>Mucoromycota</taxon>
        <taxon>Glomeromycotina</taxon>
        <taxon>Glomeromycetes</taxon>
        <taxon>Diversisporales</taxon>
        <taxon>Gigasporaceae</taxon>
        <taxon>Racocetra</taxon>
    </lineage>
</organism>
<reference evidence="1" key="1">
    <citation type="submission" date="2021-06" db="EMBL/GenBank/DDBJ databases">
        <authorList>
            <person name="Kallberg Y."/>
            <person name="Tangrot J."/>
            <person name="Rosling A."/>
        </authorList>
    </citation>
    <scope>NUCLEOTIDE SEQUENCE</scope>
    <source>
        <strain evidence="1">IN212</strain>
    </source>
</reference>
<feature type="non-terminal residue" evidence="1">
    <location>
        <position position="1"/>
    </location>
</feature>
<accession>A0A9N9PA04</accession>
<keyword evidence="2" id="KW-1185">Reference proteome</keyword>
<name>A0A9N9PA04_9GLOM</name>
<evidence type="ECO:0000313" key="1">
    <source>
        <dbReference type="EMBL" id="CAG8800953.1"/>
    </source>
</evidence>
<dbReference type="PANTHER" id="PTHR35871:SF1">
    <property type="entry name" value="CXC1-LIKE CYSTEINE CLUSTER ASSOCIATED WITH KDZ TRANSPOSASES DOMAIN-CONTAINING PROTEIN"/>
    <property type="match status" value="1"/>
</dbReference>